<organism evidence="9 10">
    <name type="scientific">Alicyclobacillus mali</name>
    <name type="common">ex Roth et al. 2021</name>
    <dbReference type="NCBI Taxonomy" id="1123961"/>
    <lineage>
        <taxon>Bacteria</taxon>
        <taxon>Bacillati</taxon>
        <taxon>Bacillota</taxon>
        <taxon>Bacilli</taxon>
        <taxon>Bacillales</taxon>
        <taxon>Alicyclobacillaceae</taxon>
        <taxon>Alicyclobacillus</taxon>
    </lineage>
</organism>
<dbReference type="InterPro" id="IPR000685">
    <property type="entry name" value="RuBisCO_lsu_C"/>
</dbReference>
<feature type="domain" description="Ribulose bisphosphate carboxylase large subunit C-terminal" evidence="7">
    <location>
        <begin position="129"/>
        <end position="407"/>
    </location>
</feature>
<evidence type="ECO:0000256" key="6">
    <source>
        <dbReference type="RuleBase" id="RU003834"/>
    </source>
</evidence>
<dbReference type="SUPFAM" id="SSF54966">
    <property type="entry name" value="RuBisCO, large subunit, small (N-terminal) domain"/>
    <property type="match status" value="1"/>
</dbReference>
<proteinExistence type="inferred from homology"/>
<evidence type="ECO:0000259" key="8">
    <source>
        <dbReference type="Pfam" id="PF02788"/>
    </source>
</evidence>
<dbReference type="GO" id="GO:0043715">
    <property type="term" value="F:2,3-diketo-5-methylthiopentyl-1-phosphate enolase activity"/>
    <property type="evidence" value="ECO:0007669"/>
    <property type="project" value="UniProtKB-EC"/>
</dbReference>
<dbReference type="RefSeq" id="WP_195867565.1">
    <property type="nucleotide sequence ID" value="NZ_JADPKZ010000039.1"/>
</dbReference>
<comment type="similarity">
    <text evidence="6">Belongs to the RuBisCO large chain family.</text>
</comment>
<comment type="caution">
    <text evidence="9">The sequence shown here is derived from an EMBL/GenBank/DDBJ whole genome shotgun (WGS) entry which is preliminary data.</text>
</comment>
<name>A0ABS0F3D9_9BACL</name>
<protein>
    <submittedName>
        <fullName evidence="9">2,3-diketo-5-methylthiopentyl-1-phosphate enolase</fullName>
        <ecNumber evidence="9">5.3.2.5</ecNumber>
    </submittedName>
</protein>
<keyword evidence="2" id="KW-0479">Metal-binding</keyword>
<evidence type="ECO:0000256" key="5">
    <source>
        <dbReference type="ARBA" id="ARBA00023235"/>
    </source>
</evidence>
<dbReference type="Gene3D" id="3.30.70.150">
    <property type="entry name" value="RuBisCO large subunit, N-terminal domain"/>
    <property type="match status" value="1"/>
</dbReference>
<keyword evidence="3" id="KW-0460">Magnesium</keyword>
<feature type="domain" description="Ribulose bisphosphate carboxylase large subunit ferrodoxin-like N-terminal" evidence="8">
    <location>
        <begin position="10"/>
        <end position="115"/>
    </location>
</feature>
<gene>
    <name evidence="9" type="ORF">IW967_08060</name>
</gene>
<dbReference type="InterPro" id="IPR036376">
    <property type="entry name" value="RuBisCO_lsu_C_sf"/>
</dbReference>
<dbReference type="EC" id="5.3.2.5" evidence="9"/>
<evidence type="ECO:0000256" key="1">
    <source>
        <dbReference type="ARBA" id="ARBA00022605"/>
    </source>
</evidence>
<keyword evidence="5 9" id="KW-0413">Isomerase</keyword>
<dbReference type="InterPro" id="IPR036422">
    <property type="entry name" value="RuBisCO_lsu_N_sf"/>
</dbReference>
<evidence type="ECO:0000313" key="10">
    <source>
        <dbReference type="Proteomes" id="UP000642910"/>
    </source>
</evidence>
<dbReference type="InterPro" id="IPR017717">
    <property type="entry name" value="Diketo-Methiopentyl-P_enolase"/>
</dbReference>
<keyword evidence="4" id="KW-0486">Methionine biosynthesis</keyword>
<keyword evidence="1" id="KW-0028">Amino-acid biosynthesis</keyword>
<sequence>MVNQDSSPRDAVVATYRLRDRKDKLEARAEGIAVGLTIGTWTDLPAARKSEVAKHCGRVEGIRVLEERPEGDVVAEIDIAYPVANLNGTFASLLVTVFGKLSMDGEIRLERLQMPDSLVRQFPGPKFGVEGVRQRLGAYHRPLVMSIFKACAGLTLDELVEAFGEQAEGGVDLVKDDEIFFTEAYATPEDRVRAYAAKADEIAQRTGRRTAYAVNLTGPVHSLRERARRLAELGAGALLVNVVAYGYDVVADLARDPEVHVPILAHPAVSGALYGSPNYGIAADIVLGQLMRLAGADIGIFPSMYGSVTLGREATDRLLQHLRAEGAHKPVLPAPSAGIYPGLVPRLYQDFGVDLVLNAGGGIHGHPGGARMGGRAFFDAIWAVEHGVPLEEAAKDRPALRQALEKWGMPS</sequence>
<evidence type="ECO:0000313" key="9">
    <source>
        <dbReference type="EMBL" id="MBF8377818.1"/>
    </source>
</evidence>
<dbReference type="Pfam" id="PF00016">
    <property type="entry name" value="RuBisCO_large"/>
    <property type="match status" value="1"/>
</dbReference>
<accession>A0ABS0F3D9</accession>
<dbReference type="SFLD" id="SFLDS00014">
    <property type="entry name" value="RuBisCO"/>
    <property type="match status" value="1"/>
</dbReference>
<evidence type="ECO:0000256" key="2">
    <source>
        <dbReference type="ARBA" id="ARBA00022723"/>
    </source>
</evidence>
<dbReference type="CDD" id="cd08209">
    <property type="entry name" value="RLP_DK-MTP-1-P-enolase"/>
    <property type="match status" value="1"/>
</dbReference>
<dbReference type="EMBL" id="JADPKZ010000039">
    <property type="protein sequence ID" value="MBF8377818.1"/>
    <property type="molecule type" value="Genomic_DNA"/>
</dbReference>
<keyword evidence="10" id="KW-1185">Reference proteome</keyword>
<dbReference type="Proteomes" id="UP000642910">
    <property type="component" value="Unassembled WGS sequence"/>
</dbReference>
<evidence type="ECO:0000256" key="3">
    <source>
        <dbReference type="ARBA" id="ARBA00022842"/>
    </source>
</evidence>
<dbReference type="NCBIfam" id="NF007095">
    <property type="entry name" value="PRK09549.1"/>
    <property type="match status" value="1"/>
</dbReference>
<reference evidence="9 10" key="1">
    <citation type="submission" date="2020-11" db="EMBL/GenBank/DDBJ databases">
        <title>Genomic insight of Alicyclobacillus mali FL 18 reveals a new arsenic-resistant strain, with potential in environmental biotechnology.</title>
        <authorList>
            <person name="Fiorentino G."/>
            <person name="Gallo G."/>
            <person name="Aulitto M."/>
        </authorList>
    </citation>
    <scope>NUCLEOTIDE SEQUENCE [LARGE SCALE GENOMIC DNA]</scope>
    <source>
        <strain evidence="9 10">FL 18</strain>
    </source>
</reference>
<dbReference type="PANTHER" id="PTHR42704">
    <property type="entry name" value="RIBULOSE BISPHOSPHATE CARBOXYLASE"/>
    <property type="match status" value="1"/>
</dbReference>
<dbReference type="SFLD" id="SFLDG00301">
    <property type="entry name" value="RuBisCO-like_proteins"/>
    <property type="match status" value="1"/>
</dbReference>
<dbReference type="InterPro" id="IPR033966">
    <property type="entry name" value="RuBisCO"/>
</dbReference>
<evidence type="ECO:0000259" key="7">
    <source>
        <dbReference type="Pfam" id="PF00016"/>
    </source>
</evidence>
<dbReference type="Gene3D" id="3.20.20.110">
    <property type="entry name" value="Ribulose bisphosphate carboxylase, large subunit, C-terminal domain"/>
    <property type="match status" value="1"/>
</dbReference>
<dbReference type="PANTHER" id="PTHR42704:SF17">
    <property type="entry name" value="RIBULOSE BISPHOSPHATE CARBOXYLASE LARGE CHAIN"/>
    <property type="match status" value="1"/>
</dbReference>
<dbReference type="Pfam" id="PF02788">
    <property type="entry name" value="RuBisCO_large_N"/>
    <property type="match status" value="1"/>
</dbReference>
<dbReference type="InterPro" id="IPR017443">
    <property type="entry name" value="RuBisCO_lsu_fd_N"/>
</dbReference>
<dbReference type="SUPFAM" id="SSF51649">
    <property type="entry name" value="RuBisCo, C-terminal domain"/>
    <property type="match status" value="1"/>
</dbReference>
<evidence type="ECO:0000256" key="4">
    <source>
        <dbReference type="ARBA" id="ARBA00023167"/>
    </source>
</evidence>